<dbReference type="AlphaFoldDB" id="A0AAD9FWW5"/>
<evidence type="ECO:0000313" key="2">
    <source>
        <dbReference type="EMBL" id="KAK1927738.1"/>
    </source>
</evidence>
<keyword evidence="3" id="KW-1185">Reference proteome</keyword>
<name>A0AAD9FWW5_PAPLA</name>
<sequence>MLIPVDVDDHDSDELPYGSVVRVGIHREQDAWTIYSIVKAMVDPHYRKELQEDGREEDTEVEKVAELYVKSHRELGRRWNTSKPDTFPPVENDPDSITITFGPGHQNHLFHALGTFIPAIEAVHKYRGTEGNRYLSESEMEELRNAPTIRVSKSPKVFSQTQQATKMWRLHPTMRSLYNSVIENPATGNCQSVQSPTMPGSSSEHQTGQEGSKPPIPGTYKVVENVFNAPDEGIGVGLNRAM</sequence>
<gene>
    <name evidence="2" type="ORF">DB88DRAFT_470347</name>
</gene>
<dbReference type="EMBL" id="JAODAN010000001">
    <property type="protein sequence ID" value="KAK1927738.1"/>
    <property type="molecule type" value="Genomic_DNA"/>
</dbReference>
<protein>
    <submittedName>
        <fullName evidence="2">Uncharacterized protein</fullName>
    </submittedName>
</protein>
<feature type="region of interest" description="Disordered" evidence="1">
    <location>
        <begin position="185"/>
        <end position="219"/>
    </location>
</feature>
<reference evidence="2" key="1">
    <citation type="submission" date="2023-02" db="EMBL/GenBank/DDBJ databases">
        <title>Identification and recombinant expression of a fungal hydrolase from Papiliotrema laurentii that hydrolyzes apple cutin and clears colloidal polyester polyurethane.</title>
        <authorList>
            <consortium name="DOE Joint Genome Institute"/>
            <person name="Roman V.A."/>
            <person name="Bojanowski C."/>
            <person name="Crable B.R."/>
            <person name="Wagner D.N."/>
            <person name="Hung C.S."/>
            <person name="Nadeau L.J."/>
            <person name="Schratz L."/>
            <person name="Haridas S."/>
            <person name="Pangilinan J."/>
            <person name="Lipzen A."/>
            <person name="Na H."/>
            <person name="Yan M."/>
            <person name="Ng V."/>
            <person name="Grigoriev I.V."/>
            <person name="Spatafora J.W."/>
            <person name="Barlow D."/>
            <person name="Biffinger J."/>
            <person name="Kelley-Loughnane N."/>
            <person name="Varaljay V.A."/>
            <person name="Crookes-Goodson W.J."/>
        </authorList>
    </citation>
    <scope>NUCLEOTIDE SEQUENCE</scope>
    <source>
        <strain evidence="2">5307AH</strain>
    </source>
</reference>
<evidence type="ECO:0000256" key="1">
    <source>
        <dbReference type="SAM" id="MobiDB-lite"/>
    </source>
</evidence>
<accession>A0AAD9FWW5</accession>
<proteinExistence type="predicted"/>
<comment type="caution">
    <text evidence="2">The sequence shown here is derived from an EMBL/GenBank/DDBJ whole genome shotgun (WGS) entry which is preliminary data.</text>
</comment>
<feature type="compositionally biased region" description="Polar residues" evidence="1">
    <location>
        <begin position="185"/>
        <end position="210"/>
    </location>
</feature>
<evidence type="ECO:0000313" key="3">
    <source>
        <dbReference type="Proteomes" id="UP001182556"/>
    </source>
</evidence>
<organism evidence="2 3">
    <name type="scientific">Papiliotrema laurentii</name>
    <name type="common">Cryptococcus laurentii</name>
    <dbReference type="NCBI Taxonomy" id="5418"/>
    <lineage>
        <taxon>Eukaryota</taxon>
        <taxon>Fungi</taxon>
        <taxon>Dikarya</taxon>
        <taxon>Basidiomycota</taxon>
        <taxon>Agaricomycotina</taxon>
        <taxon>Tremellomycetes</taxon>
        <taxon>Tremellales</taxon>
        <taxon>Rhynchogastremaceae</taxon>
        <taxon>Papiliotrema</taxon>
    </lineage>
</organism>
<dbReference type="Proteomes" id="UP001182556">
    <property type="component" value="Unassembled WGS sequence"/>
</dbReference>